<dbReference type="STRING" id="204773.HEAR0422"/>
<dbReference type="OrthoDB" id="833328at2"/>
<feature type="domain" description="Endonuclease/exonuclease/phosphatase" evidence="1">
    <location>
        <begin position="39"/>
        <end position="309"/>
    </location>
</feature>
<dbReference type="AlphaFoldDB" id="A4G2A3"/>
<dbReference type="PANTHER" id="PTHR42834">
    <property type="entry name" value="ENDONUCLEASE/EXONUCLEASE/PHOSPHATASE FAMILY PROTEIN (AFU_ORTHOLOGUE AFUA_3G09210)"/>
    <property type="match status" value="1"/>
</dbReference>
<evidence type="ECO:0000313" key="3">
    <source>
        <dbReference type="Proteomes" id="UP000006697"/>
    </source>
</evidence>
<dbReference type="Pfam" id="PF03372">
    <property type="entry name" value="Exo_endo_phos"/>
    <property type="match status" value="1"/>
</dbReference>
<accession>A4G2A3</accession>
<dbReference type="InterPro" id="IPR005135">
    <property type="entry name" value="Endo/exonuclease/phosphatase"/>
</dbReference>
<dbReference type="Proteomes" id="UP000006697">
    <property type="component" value="Chromosome"/>
</dbReference>
<evidence type="ECO:0000259" key="1">
    <source>
        <dbReference type="Pfam" id="PF03372"/>
    </source>
</evidence>
<dbReference type="Gene3D" id="3.60.10.10">
    <property type="entry name" value="Endonuclease/exonuclease/phosphatase"/>
    <property type="match status" value="1"/>
</dbReference>
<organism evidence="2 3">
    <name type="scientific">Herminiimonas arsenicoxydans</name>
    <dbReference type="NCBI Taxonomy" id="204773"/>
    <lineage>
        <taxon>Bacteria</taxon>
        <taxon>Pseudomonadati</taxon>
        <taxon>Pseudomonadota</taxon>
        <taxon>Betaproteobacteria</taxon>
        <taxon>Burkholderiales</taxon>
        <taxon>Oxalobacteraceae</taxon>
        <taxon>Herminiimonas</taxon>
    </lineage>
</organism>
<dbReference type="GO" id="GO:0003824">
    <property type="term" value="F:catalytic activity"/>
    <property type="evidence" value="ECO:0007669"/>
    <property type="project" value="InterPro"/>
</dbReference>
<dbReference type="InterPro" id="IPR036691">
    <property type="entry name" value="Endo/exonu/phosph_ase_sf"/>
</dbReference>
<name>A4G2A3_HERAR</name>
<evidence type="ECO:0000313" key="2">
    <source>
        <dbReference type="EMBL" id="CAL60640.1"/>
    </source>
</evidence>
<gene>
    <name evidence="2" type="ordered locus">HEAR0422</name>
</gene>
<reference evidence="2 3" key="1">
    <citation type="journal article" date="2007" name="PLoS Genet.">
        <title>A tale of two oxidation states: bacterial colonization of arsenic-rich environments.</title>
        <authorList>
            <person name="Muller D."/>
            <person name="Medigue C."/>
            <person name="Koechler S."/>
            <person name="Barbe V."/>
            <person name="Barakat M."/>
            <person name="Talla E."/>
            <person name="Bonnefoy V."/>
            <person name="Krin E."/>
            <person name="Arsene-Ploetze F."/>
            <person name="Carapito C."/>
            <person name="Chandler M."/>
            <person name="Cournoyer B."/>
            <person name="Cruveiller S."/>
            <person name="Dossat C."/>
            <person name="Duval S."/>
            <person name="Heymann M."/>
            <person name="Leize E."/>
            <person name="Lieutaud A."/>
            <person name="Lievremont D."/>
            <person name="Makita Y."/>
            <person name="Mangenot S."/>
            <person name="Nitschke W."/>
            <person name="Ortet P."/>
            <person name="Perdrial N."/>
            <person name="Schoepp B."/>
            <person name="Siguier N."/>
            <person name="Simeonova D.D."/>
            <person name="Rouy Z."/>
            <person name="Segurens B."/>
            <person name="Turlin E."/>
            <person name="Vallenet D."/>
            <person name="Van Dorsselaer A."/>
            <person name="Weiss S."/>
            <person name="Weissenbach J."/>
            <person name="Lett M.C."/>
            <person name="Danchin A."/>
            <person name="Bertin P.N."/>
        </authorList>
    </citation>
    <scope>NUCLEOTIDE SEQUENCE [LARGE SCALE GENOMIC DNA]</scope>
    <source>
        <strain evidence="3">ULPAs1</strain>
    </source>
</reference>
<dbReference type="PANTHER" id="PTHR42834:SF1">
    <property type="entry name" value="ENDONUCLEASE_EXONUCLEASE_PHOSPHATASE FAMILY PROTEIN (AFU_ORTHOLOGUE AFUA_3G09210)"/>
    <property type="match status" value="1"/>
</dbReference>
<dbReference type="HOGENOM" id="CLU_056923_0_0_4"/>
<dbReference type="eggNOG" id="COG2374">
    <property type="taxonomic scope" value="Bacteria"/>
</dbReference>
<dbReference type="KEGG" id="har:HEAR0422"/>
<dbReference type="SUPFAM" id="SSF56219">
    <property type="entry name" value="DNase I-like"/>
    <property type="match status" value="1"/>
</dbReference>
<dbReference type="EMBL" id="CU207211">
    <property type="protein sequence ID" value="CAL60640.1"/>
    <property type="molecule type" value="Genomic_DNA"/>
</dbReference>
<proteinExistence type="predicted"/>
<sequence>MQQELRFASFNVCNLALPGMKYYDDQIPYSSEEYDVKINWIAQQLDRLDADVIGLQEIFSQDALKDVLAKTQNYRDAQLIGFDPDPLTDHLTPSVALISRLPVSPGAVIYTELPNNLSVTLPGVHHPVSRFTRPILHATIEIAPDLLTHVFVCHLKSKLPDYRNDNNDDHPDQAGIAMLRSLIRRGTDALGLRTLLSNVNKKKRLPIIVMGDFNDVASAIPTQMVMGLGKYPLDGIDDRLFESYRIQSRRDALRDVGYTHVHDGIYETIDHILVSEEFNPASRAAIGEVAEVMYLNDHMTFKQPQASDHGLVLVRILLHGKSLPDTTSSGMPDVPLA</sequence>
<keyword evidence="3" id="KW-1185">Reference proteome</keyword>
<protein>
    <submittedName>
        <fullName evidence="2">DNase I-like</fullName>
    </submittedName>
</protein>